<feature type="compositionally biased region" description="Polar residues" evidence="5">
    <location>
        <begin position="322"/>
        <end position="335"/>
    </location>
</feature>
<feature type="region of interest" description="Disordered" evidence="5">
    <location>
        <begin position="322"/>
        <end position="363"/>
    </location>
</feature>
<feature type="compositionally biased region" description="Low complexity" evidence="5">
    <location>
        <begin position="136"/>
        <end position="170"/>
    </location>
</feature>
<evidence type="ECO:0000256" key="5">
    <source>
        <dbReference type="SAM" id="MobiDB-lite"/>
    </source>
</evidence>
<dbReference type="SUPFAM" id="SSF63748">
    <property type="entry name" value="Tudor/PWWP/MBT"/>
    <property type="match status" value="2"/>
</dbReference>
<dbReference type="EnsemblMetazoa" id="SCAU013616-RA">
    <property type="protein sequence ID" value="SCAU013616-PA"/>
    <property type="gene ID" value="SCAU013616"/>
</dbReference>
<organism evidence="7 8">
    <name type="scientific">Stomoxys calcitrans</name>
    <name type="common">Stable fly</name>
    <name type="synonym">Conops calcitrans</name>
    <dbReference type="NCBI Taxonomy" id="35570"/>
    <lineage>
        <taxon>Eukaryota</taxon>
        <taxon>Metazoa</taxon>
        <taxon>Ecdysozoa</taxon>
        <taxon>Arthropoda</taxon>
        <taxon>Hexapoda</taxon>
        <taxon>Insecta</taxon>
        <taxon>Pterygota</taxon>
        <taxon>Neoptera</taxon>
        <taxon>Endopterygota</taxon>
        <taxon>Diptera</taxon>
        <taxon>Brachycera</taxon>
        <taxon>Muscomorpha</taxon>
        <taxon>Muscoidea</taxon>
        <taxon>Muscidae</taxon>
        <taxon>Stomoxys</taxon>
    </lineage>
</organism>
<keyword evidence="8" id="KW-1185">Reference proteome</keyword>
<dbReference type="EnsemblMetazoa" id="SCAU013616-RC">
    <property type="protein sequence ID" value="SCAU013616-PC"/>
    <property type="gene ID" value="SCAU013616"/>
</dbReference>
<dbReference type="STRING" id="35570.A0A1I8Q3T5"/>
<dbReference type="SUPFAM" id="SSF54768">
    <property type="entry name" value="dsRNA-binding domain-like"/>
    <property type="match status" value="1"/>
</dbReference>
<sequence>MSSNSNAKQQELKHIASIVRALITSTKPPCYLRNILREYNEVESKQLPYKSLGYKTAQELLEDTGEFHFNGNRGGGDVIIAAKPSVKTAHITSMVRGQKASKSTRIAPVKAVKQPPRMLSNRTNGFGFGSGAGDRNNNSSNNFNSYNNRSNNTPTAHQHQQQQQQLQRQRSMGSNSQQMDLRDMLNSKKNQRIQQPQYQTNSEQSKLQSRIVQNENQAQQQQQSGPRAILGAAKPSGPKEVQNQAADMEIKNRNTPPKAQQPLSQNSTATTTTNTTRRTLQVVIDSTNQKPNINQSNHQQQQSQAAPMARSTKPLVVYQPNATANHHPTSNLASRLQQNQQPTLPQPQQQAQHKQQQQPVNAHQVVQPGDAMKSGTTGIQSRLKVVAPEFTPNQHKPSFQHYNPKLDAISALIQYCRSKNYSAPRFNSMKGKFSNRTYSCCVHVNDVIYSTYPHEYETEYQAKEACANTALAKLKMQEKKRPMPPCSFSGTKLLDKLYTELLKHPHGIFAKNLPEWFETTFEQSLPEDWWIMIQESSLFTTETGLSKVIIFANKDADRDLTPLDDKTKVIQIDPICLPWSEDYWSILVTHCASTVEIWGRLFGAEYSVRFTALMNDINVYMANKKERPVSITRKNIYLVFQDDCWNRVRVEELDKSKGSALCFFIDFGDADWQPVDKLMICESHFLKLPAQAVPFCLYGLEDFEGNPKARTCLEDLFANKSVVGKIFTKESEFYDTNSKFHGKVQVVLFDTSTAEDVNLNQEISNMICHQSLTPEINPTTVNNIFVTHISDNGDIFVQVKSAELKYIQSLLQQTVETRFKRDQHKVTFEDLKRSTMFLICDDEDANDVKWYRGALADAKNLKPDSDKFPMYFVDQGITKTTDISKIFLLESLSLALSKFPEQAIKVRMHNIPDITKDIVGRIRGLLPKDCEALAKMVVAGPVPLVTIHTRLEGPGILVTINDVIRNEHELMGCSDLLPGASGGADNNRDSSKFALDFSKTTQNNANAMGNLSSPSTPTSNAFIDITQPLLTTMPGSPQKVSDLPKLCNYSAIPAIGDYFEVRITMSANPSNFIIQPYKDYPNLRTLMKELQVFCENSDEFIPTDMVDIGEAYAAKNADGFFHRVTAVKKYGDMIHVRFCDFGDSATLDSSQLKILPLKFRQLPKMAVPAKLYGIKAVNAEWTLDDCLFFRKLTVGQTFVSVIKNIKYDKDNSLLSPILELELIDVTTDEDVYVHQLLLDEERAIKEN</sequence>
<evidence type="ECO:0000259" key="6">
    <source>
        <dbReference type="PROSITE" id="PS51644"/>
    </source>
</evidence>
<keyword evidence="4" id="KW-0221">Differentiation</keyword>
<feature type="compositionally biased region" description="Polar residues" evidence="5">
    <location>
        <begin position="284"/>
        <end position="293"/>
    </location>
</feature>
<keyword evidence="2" id="KW-0963">Cytoplasm</keyword>
<dbReference type="Gene3D" id="3.30.160.20">
    <property type="match status" value="1"/>
</dbReference>
<feature type="compositionally biased region" description="Low complexity" evidence="5">
    <location>
        <begin position="263"/>
        <end position="281"/>
    </location>
</feature>
<evidence type="ECO:0000256" key="2">
    <source>
        <dbReference type="ARBA" id="ARBA00022490"/>
    </source>
</evidence>
<keyword evidence="4" id="KW-0744">Spermatogenesis</keyword>
<accession>A0A1I8Q3T5</accession>
<feature type="compositionally biased region" description="Polar residues" evidence="5">
    <location>
        <begin position="192"/>
        <end position="212"/>
    </location>
</feature>
<dbReference type="GO" id="GO:0007283">
    <property type="term" value="P:spermatogenesis"/>
    <property type="evidence" value="ECO:0007669"/>
    <property type="project" value="UniProtKB-KW"/>
</dbReference>
<evidence type="ECO:0000313" key="8">
    <source>
        <dbReference type="Proteomes" id="UP000095300"/>
    </source>
</evidence>
<gene>
    <name evidence="7" type="primary">106096301</name>
</gene>
<dbReference type="InterPro" id="IPR041966">
    <property type="entry name" value="LOTUS-like"/>
</dbReference>
<reference evidence="7" key="2">
    <citation type="submission" date="2020-05" db="UniProtKB">
        <authorList>
            <consortium name="EnsemblMetazoa"/>
        </authorList>
    </citation>
    <scope>IDENTIFICATION</scope>
    <source>
        <strain evidence="7">USDA</strain>
    </source>
</reference>
<dbReference type="Gene3D" id="3.30.420.610">
    <property type="entry name" value="LOTUS domain-like"/>
    <property type="match status" value="1"/>
</dbReference>
<dbReference type="SMART" id="SM00333">
    <property type="entry name" value="TUDOR"/>
    <property type="match status" value="2"/>
</dbReference>
<dbReference type="EnsemblMetazoa" id="SCAU013616-RB">
    <property type="protein sequence ID" value="SCAU013616-PB"/>
    <property type="gene ID" value="SCAU013616"/>
</dbReference>
<dbReference type="PANTHER" id="PTHR22948:SF76">
    <property type="entry name" value="FI20010P1-RELATED"/>
    <property type="match status" value="1"/>
</dbReference>
<proteinExistence type="predicted"/>
<evidence type="ECO:0000256" key="1">
    <source>
        <dbReference type="ARBA" id="ARBA00004496"/>
    </source>
</evidence>
<feature type="compositionally biased region" description="Polar residues" evidence="5">
    <location>
        <begin position="253"/>
        <end position="262"/>
    </location>
</feature>
<dbReference type="PROSITE" id="PS51644">
    <property type="entry name" value="HTH_OST"/>
    <property type="match status" value="1"/>
</dbReference>
<dbReference type="KEGG" id="scac:106096301"/>
<dbReference type="InterPro" id="IPR025605">
    <property type="entry name" value="OST-HTH/LOTUS_dom"/>
</dbReference>
<dbReference type="PANTHER" id="PTHR22948">
    <property type="entry name" value="TUDOR DOMAIN CONTAINING PROTEIN"/>
    <property type="match status" value="1"/>
</dbReference>
<evidence type="ECO:0000313" key="7">
    <source>
        <dbReference type="EnsemblMetazoa" id="SCAU013616-PC"/>
    </source>
</evidence>
<feature type="compositionally biased region" description="Low complexity" evidence="5">
    <location>
        <begin position="294"/>
        <end position="304"/>
    </location>
</feature>
<feature type="region of interest" description="Disordered" evidence="5">
    <location>
        <begin position="96"/>
        <end position="310"/>
    </location>
</feature>
<evidence type="ECO:0000256" key="3">
    <source>
        <dbReference type="ARBA" id="ARBA00022737"/>
    </source>
</evidence>
<protein>
    <recommendedName>
        <fullName evidence="6">HTH OST-type domain-containing protein</fullName>
    </recommendedName>
</protein>
<dbReference type="CDD" id="cd09972">
    <property type="entry name" value="LOTUS_TDRD_OSKAR"/>
    <property type="match status" value="1"/>
</dbReference>
<feature type="domain" description="HTH OST-type" evidence="6">
    <location>
        <begin position="11"/>
        <end position="84"/>
    </location>
</feature>
<dbReference type="VEuPathDB" id="VectorBase:SCAU013616"/>
<dbReference type="GO" id="GO:0030154">
    <property type="term" value="P:cell differentiation"/>
    <property type="evidence" value="ECO:0007669"/>
    <property type="project" value="UniProtKB-ARBA"/>
</dbReference>
<dbReference type="GO" id="GO:0005737">
    <property type="term" value="C:cytoplasm"/>
    <property type="evidence" value="ECO:0007669"/>
    <property type="project" value="UniProtKB-SubCell"/>
</dbReference>
<dbReference type="InterPro" id="IPR035437">
    <property type="entry name" value="SNase_OB-fold_sf"/>
</dbReference>
<evidence type="ECO:0000256" key="4">
    <source>
        <dbReference type="ARBA" id="ARBA00022871"/>
    </source>
</evidence>
<reference evidence="8" key="1">
    <citation type="submission" date="2015-05" db="EMBL/GenBank/DDBJ databases">
        <authorList>
            <person name="Wilson R.K."/>
            <person name="Warren W.C."/>
            <person name="Olafson P."/>
        </authorList>
    </citation>
    <scope>NUCLEOTIDE SEQUENCE [LARGE SCALE GENOMIC DNA]</scope>
    <source>
        <strain evidence="8">USDA</strain>
    </source>
</reference>
<comment type="subcellular location">
    <subcellularLocation>
        <location evidence="1">Cytoplasm</location>
    </subcellularLocation>
</comment>
<dbReference type="Pfam" id="PF00567">
    <property type="entry name" value="TUDOR"/>
    <property type="match status" value="3"/>
</dbReference>
<dbReference type="Proteomes" id="UP000095300">
    <property type="component" value="Unassembled WGS sequence"/>
</dbReference>
<dbReference type="InterPro" id="IPR002999">
    <property type="entry name" value="Tudor"/>
</dbReference>
<keyword evidence="3" id="KW-0677">Repeat</keyword>
<dbReference type="AlphaFoldDB" id="A0A1I8Q3T5"/>
<dbReference type="Gene3D" id="2.30.30.140">
    <property type="match status" value="3"/>
</dbReference>
<dbReference type="Pfam" id="PF12872">
    <property type="entry name" value="OST-HTH"/>
    <property type="match status" value="1"/>
</dbReference>
<dbReference type="OrthoDB" id="10034606at2759"/>
<feature type="compositionally biased region" description="Low complexity" evidence="5">
    <location>
        <begin position="213"/>
        <end position="223"/>
    </location>
</feature>
<dbReference type="CDD" id="cd00048">
    <property type="entry name" value="DSRM_SF"/>
    <property type="match status" value="1"/>
</dbReference>
<feature type="compositionally biased region" description="Low complexity" evidence="5">
    <location>
        <begin position="336"/>
        <end position="363"/>
    </location>
</feature>
<name>A0A1I8Q3T5_STOCA</name>
<dbReference type="Gene3D" id="2.40.50.90">
    <property type="match status" value="2"/>
</dbReference>
<dbReference type="InterPro" id="IPR050621">
    <property type="entry name" value="Tudor_domain_containing"/>
</dbReference>